<dbReference type="AlphaFoldDB" id="A0A1E3T0T7"/>
<dbReference type="InterPro" id="IPR050741">
    <property type="entry name" value="Acyl-CoA_dehydrogenase"/>
</dbReference>
<name>A0A1E3T0T7_9MYCO</name>
<dbReference type="InterPro" id="IPR009100">
    <property type="entry name" value="AcylCoA_DH/oxidase_NM_dom_sf"/>
</dbReference>
<evidence type="ECO:0000313" key="7">
    <source>
        <dbReference type="EMBL" id="ODR07944.1"/>
    </source>
</evidence>
<dbReference type="SUPFAM" id="SSF56645">
    <property type="entry name" value="Acyl-CoA dehydrogenase NM domain-like"/>
    <property type="match status" value="1"/>
</dbReference>
<evidence type="ECO:0000256" key="3">
    <source>
        <dbReference type="ARBA" id="ARBA00023002"/>
    </source>
</evidence>
<dbReference type="Gene3D" id="1.10.540.10">
    <property type="entry name" value="Acyl-CoA dehydrogenase/oxidase, N-terminal domain"/>
    <property type="match status" value="1"/>
</dbReference>
<evidence type="ECO:0000259" key="5">
    <source>
        <dbReference type="Pfam" id="PF02771"/>
    </source>
</evidence>
<comment type="caution">
    <text evidence="7">The sequence shown here is derived from an EMBL/GenBank/DDBJ whole genome shotgun (WGS) entry which is preliminary data.</text>
</comment>
<comment type="similarity">
    <text evidence="4">Belongs to the HpaH/HsaA monooxygenase family.</text>
</comment>
<evidence type="ECO:0008006" key="9">
    <source>
        <dbReference type="Google" id="ProtNLM"/>
    </source>
</evidence>
<evidence type="ECO:0000256" key="2">
    <source>
        <dbReference type="ARBA" id="ARBA00022827"/>
    </source>
</evidence>
<dbReference type="Pfam" id="PF02771">
    <property type="entry name" value="Acyl-CoA_dh_N"/>
    <property type="match status" value="1"/>
</dbReference>
<dbReference type="PANTHER" id="PTHR48083:SF19">
    <property type="entry name" value="FLAVIN-DEPENDENT MONOOXYGENASE, OXYGENASE SUBUNIT HSAA"/>
    <property type="match status" value="1"/>
</dbReference>
<dbReference type="GO" id="GO:0050660">
    <property type="term" value="F:flavin adenine dinucleotide binding"/>
    <property type="evidence" value="ECO:0007669"/>
    <property type="project" value="InterPro"/>
</dbReference>
<evidence type="ECO:0000313" key="8">
    <source>
        <dbReference type="Proteomes" id="UP000094224"/>
    </source>
</evidence>
<feature type="domain" description="Acyl-CoA dehydrogenase C-terminal" evidence="6">
    <location>
        <begin position="241"/>
        <end position="370"/>
    </location>
</feature>
<dbReference type="Gene3D" id="1.20.140.10">
    <property type="entry name" value="Butyryl-CoA Dehydrogenase, subunit A, domain 3"/>
    <property type="match status" value="1"/>
</dbReference>
<dbReference type="PIRSF" id="PIRSF016578">
    <property type="entry name" value="HsaA"/>
    <property type="match status" value="1"/>
</dbReference>
<protein>
    <recommendedName>
        <fullName evidence="9">Acyl-CoA dehydrogenase C-terminal domain-containing protein</fullName>
    </recommendedName>
</protein>
<dbReference type="GO" id="GO:0005737">
    <property type="term" value="C:cytoplasm"/>
    <property type="evidence" value="ECO:0007669"/>
    <property type="project" value="TreeGrafter"/>
</dbReference>
<accession>A0A1E3T0T7</accession>
<dbReference type="InterPro" id="IPR013107">
    <property type="entry name" value="Acyl-CoA_DH_C"/>
</dbReference>
<gene>
    <name evidence="7" type="ORF">BHQ21_07715</name>
</gene>
<dbReference type="PANTHER" id="PTHR48083">
    <property type="entry name" value="MEDIUM-CHAIN SPECIFIC ACYL-COA DEHYDROGENASE, MITOCHONDRIAL-RELATED"/>
    <property type="match status" value="1"/>
</dbReference>
<dbReference type="Pfam" id="PF08028">
    <property type="entry name" value="Acyl-CoA_dh_2"/>
    <property type="match status" value="1"/>
</dbReference>
<evidence type="ECO:0000259" key="6">
    <source>
        <dbReference type="Pfam" id="PF08028"/>
    </source>
</evidence>
<dbReference type="InterPro" id="IPR013786">
    <property type="entry name" value="AcylCoA_DH/ox_N"/>
</dbReference>
<keyword evidence="3" id="KW-0560">Oxidoreductase</keyword>
<evidence type="ECO:0000256" key="4">
    <source>
        <dbReference type="ARBA" id="ARBA00049661"/>
    </source>
</evidence>
<sequence length="393" mass="41288">MTTTPMDCAAVHQELLANAVRLQPLLRESVLSGEAMRRLPDETIEALTDAGFFRLFKPQRFGGLDIGQRTMLELTEAIGTANASAAWLVGIAAGGTTVARHGSERAQAEVFSSPDSRIAGGLAPGTASRVDGGLVINGTWSYASGAPHADWASIHAVVTGPGAGGKESYLCLVPAAEVRLRDTWHTVGMRGTASQTFLADQVFVPDHRTIPFCRLLDASAAGSEPDAGPPLGTVAPLLLIGPLLGTGRAAADLVIEQAETKPLSNTFFARQSSSAGVQIQIAEAELKLRSARLHAFEIADALDAGEIGHGEAGYAQRARARAQCGYAAQQILEAIHILVNVHGAGSFADSDAMQQHWRDANIAARHAGLNSYVGYEIYGKSLVGVAERISPLI</sequence>
<dbReference type="EMBL" id="MIHC01000010">
    <property type="protein sequence ID" value="ODR07944.1"/>
    <property type="molecule type" value="Genomic_DNA"/>
</dbReference>
<keyword evidence="8" id="KW-1185">Reference proteome</keyword>
<dbReference type="InterPro" id="IPR046373">
    <property type="entry name" value="Acyl-CoA_Oxase/DH_mid-dom_sf"/>
</dbReference>
<dbReference type="STRING" id="243061.AWC25_07625"/>
<reference evidence="8" key="1">
    <citation type="submission" date="2016-09" db="EMBL/GenBank/DDBJ databases">
        <authorList>
            <person name="Greninger A.L."/>
            <person name="Jerome K.R."/>
            <person name="Mcnair B."/>
            <person name="Wallis C."/>
            <person name="Fang F."/>
        </authorList>
    </citation>
    <scope>NUCLEOTIDE SEQUENCE [LARGE SCALE GENOMIC DNA]</scope>
    <source>
        <strain evidence="8">BC1_M4</strain>
    </source>
</reference>
<dbReference type="GO" id="GO:0033539">
    <property type="term" value="P:fatty acid beta-oxidation using acyl-CoA dehydrogenase"/>
    <property type="evidence" value="ECO:0007669"/>
    <property type="project" value="TreeGrafter"/>
</dbReference>
<dbReference type="GO" id="GO:0003995">
    <property type="term" value="F:acyl-CoA dehydrogenase activity"/>
    <property type="evidence" value="ECO:0007669"/>
    <property type="project" value="TreeGrafter"/>
</dbReference>
<organism evidence="7 8">
    <name type="scientific">Mycobacterium sherrisii</name>
    <dbReference type="NCBI Taxonomy" id="243061"/>
    <lineage>
        <taxon>Bacteria</taxon>
        <taxon>Bacillati</taxon>
        <taxon>Actinomycetota</taxon>
        <taxon>Actinomycetes</taxon>
        <taxon>Mycobacteriales</taxon>
        <taxon>Mycobacteriaceae</taxon>
        <taxon>Mycobacterium</taxon>
        <taxon>Mycobacterium simiae complex</taxon>
    </lineage>
</organism>
<dbReference type="GO" id="GO:0016712">
    <property type="term" value="F:oxidoreductase activity, acting on paired donors, with incorporation or reduction of molecular oxygen, reduced flavin or flavoprotein as one donor, and incorporation of one atom of oxygen"/>
    <property type="evidence" value="ECO:0007669"/>
    <property type="project" value="TreeGrafter"/>
</dbReference>
<dbReference type="InterPro" id="IPR036250">
    <property type="entry name" value="AcylCo_DH-like_C"/>
</dbReference>
<keyword evidence="2" id="KW-0274">FAD</keyword>
<keyword evidence="1" id="KW-0285">Flavoprotein</keyword>
<dbReference type="Proteomes" id="UP000094224">
    <property type="component" value="Unassembled WGS sequence"/>
</dbReference>
<feature type="domain" description="Acyl-CoA dehydrogenase/oxidase N-terminal" evidence="5">
    <location>
        <begin position="36"/>
        <end position="109"/>
    </location>
</feature>
<evidence type="ECO:0000256" key="1">
    <source>
        <dbReference type="ARBA" id="ARBA00022630"/>
    </source>
</evidence>
<dbReference type="InterPro" id="IPR037069">
    <property type="entry name" value="AcylCoA_DH/ox_N_sf"/>
</dbReference>
<proteinExistence type="inferred from homology"/>
<dbReference type="Gene3D" id="2.40.110.10">
    <property type="entry name" value="Butyryl-CoA Dehydrogenase, subunit A, domain 2"/>
    <property type="match status" value="1"/>
</dbReference>
<dbReference type="SUPFAM" id="SSF47203">
    <property type="entry name" value="Acyl-CoA dehydrogenase C-terminal domain-like"/>
    <property type="match status" value="1"/>
</dbReference>